<evidence type="ECO:0000313" key="2">
    <source>
        <dbReference type="Proteomes" id="UP000775547"/>
    </source>
</evidence>
<dbReference type="EMBL" id="JABCKV010003997">
    <property type="protein sequence ID" value="KAG5634163.1"/>
    <property type="molecule type" value="Genomic_DNA"/>
</dbReference>
<reference evidence="1" key="1">
    <citation type="submission" date="2020-07" db="EMBL/GenBank/DDBJ databases">
        <authorList>
            <person name="Nieuwenhuis M."/>
            <person name="Van De Peppel L.J.J."/>
        </authorList>
    </citation>
    <scope>NUCLEOTIDE SEQUENCE</scope>
    <source>
        <strain evidence="1">AP01</strain>
        <tissue evidence="1">Mycelium</tissue>
    </source>
</reference>
<comment type="caution">
    <text evidence="1">The sequence shown here is derived from an EMBL/GenBank/DDBJ whole genome shotgun (WGS) entry which is preliminary data.</text>
</comment>
<dbReference type="Proteomes" id="UP000775547">
    <property type="component" value="Unassembled WGS sequence"/>
</dbReference>
<gene>
    <name evidence="1" type="ORF">DXG03_006273</name>
</gene>
<dbReference type="OrthoDB" id="128646at2759"/>
<dbReference type="AlphaFoldDB" id="A0A9P7FLY6"/>
<protein>
    <submittedName>
        <fullName evidence="1">Uncharacterized protein</fullName>
    </submittedName>
</protein>
<name>A0A9P7FLY6_9AGAR</name>
<dbReference type="InterPro" id="IPR021109">
    <property type="entry name" value="Peptidase_aspartic_dom_sf"/>
</dbReference>
<sequence length="132" mass="13755">MAVDDCPIASGLITQDVLANLSIGSHLETKALAVVTVGYPIILGLDWLSHYNPSIDWAESHLTLSCCGSSSHPTKVWAKGFGPSPQPNSSMLRSLSAVGLGFGLSSPLMAPSLSASTTYASPITQEPEPPHP</sequence>
<accession>A0A9P7FLY6</accession>
<organism evidence="1 2">
    <name type="scientific">Asterophora parasitica</name>
    <dbReference type="NCBI Taxonomy" id="117018"/>
    <lineage>
        <taxon>Eukaryota</taxon>
        <taxon>Fungi</taxon>
        <taxon>Dikarya</taxon>
        <taxon>Basidiomycota</taxon>
        <taxon>Agaricomycotina</taxon>
        <taxon>Agaricomycetes</taxon>
        <taxon>Agaricomycetidae</taxon>
        <taxon>Agaricales</taxon>
        <taxon>Tricholomatineae</taxon>
        <taxon>Lyophyllaceae</taxon>
        <taxon>Asterophora</taxon>
    </lineage>
</organism>
<evidence type="ECO:0000313" key="1">
    <source>
        <dbReference type="EMBL" id="KAG5634163.1"/>
    </source>
</evidence>
<proteinExistence type="predicted"/>
<dbReference type="Gene3D" id="2.40.70.10">
    <property type="entry name" value="Acid Proteases"/>
    <property type="match status" value="1"/>
</dbReference>
<reference evidence="1" key="2">
    <citation type="submission" date="2021-10" db="EMBL/GenBank/DDBJ databases">
        <title>Phylogenomics reveals ancestral predisposition of the termite-cultivated fungus Termitomyces towards a domesticated lifestyle.</title>
        <authorList>
            <person name="Auxier B."/>
            <person name="Grum-Grzhimaylo A."/>
            <person name="Cardenas M.E."/>
            <person name="Lodge J.D."/>
            <person name="Laessoe T."/>
            <person name="Pedersen O."/>
            <person name="Smith M.E."/>
            <person name="Kuyper T.W."/>
            <person name="Franco-Molano E.A."/>
            <person name="Baroni T.J."/>
            <person name="Aanen D.K."/>
        </authorList>
    </citation>
    <scope>NUCLEOTIDE SEQUENCE</scope>
    <source>
        <strain evidence="1">AP01</strain>
        <tissue evidence="1">Mycelium</tissue>
    </source>
</reference>
<keyword evidence="2" id="KW-1185">Reference proteome</keyword>